<proteinExistence type="predicted"/>
<dbReference type="EMBL" id="JAKMXF010000329">
    <property type="protein sequence ID" value="KAI6648582.1"/>
    <property type="molecule type" value="Genomic_DNA"/>
</dbReference>
<evidence type="ECO:0000313" key="1">
    <source>
        <dbReference type="EMBL" id="KAI6648582.1"/>
    </source>
</evidence>
<protein>
    <submittedName>
        <fullName evidence="1">Transposable element P transposase</fullName>
    </submittedName>
</protein>
<evidence type="ECO:0000313" key="2">
    <source>
        <dbReference type="Proteomes" id="UP001165289"/>
    </source>
</evidence>
<organism evidence="1 2">
    <name type="scientific">Oopsacas minuta</name>
    <dbReference type="NCBI Taxonomy" id="111878"/>
    <lineage>
        <taxon>Eukaryota</taxon>
        <taxon>Metazoa</taxon>
        <taxon>Porifera</taxon>
        <taxon>Hexactinellida</taxon>
        <taxon>Hexasterophora</taxon>
        <taxon>Lyssacinosida</taxon>
        <taxon>Leucopsacidae</taxon>
        <taxon>Oopsacas</taxon>
    </lineage>
</organism>
<sequence length="154" mass="17987">MEKICHRDDAWQLTIVFICAKHFNEKDLLLTIEIPQGDGSIKKVPRKPGLCKDSKPSILPNCPSYLKGQHEPPERLDRDEIDIRHFHHALELSIAEHQTENERYSVISIDVVLQKHSMLRLQDEWLSIRSNQFSLYIFKISYLDTNSSCPTKLY</sequence>
<gene>
    <name evidence="1" type="ORF">LOD99_8062</name>
</gene>
<name>A0AAV7JID4_9METZ</name>
<accession>A0AAV7JID4</accession>
<dbReference type="AlphaFoldDB" id="A0AAV7JID4"/>
<comment type="caution">
    <text evidence="1">The sequence shown here is derived from an EMBL/GenBank/DDBJ whole genome shotgun (WGS) entry which is preliminary data.</text>
</comment>
<dbReference type="Proteomes" id="UP001165289">
    <property type="component" value="Unassembled WGS sequence"/>
</dbReference>
<keyword evidence="2" id="KW-1185">Reference proteome</keyword>
<reference evidence="1 2" key="1">
    <citation type="journal article" date="2023" name="BMC Biol.">
        <title>The compact genome of the sponge Oopsacas minuta (Hexactinellida) is lacking key metazoan core genes.</title>
        <authorList>
            <person name="Santini S."/>
            <person name="Schenkelaars Q."/>
            <person name="Jourda C."/>
            <person name="Duchesne M."/>
            <person name="Belahbib H."/>
            <person name="Rocher C."/>
            <person name="Selva M."/>
            <person name="Riesgo A."/>
            <person name="Vervoort M."/>
            <person name="Leys S.P."/>
            <person name="Kodjabachian L."/>
            <person name="Le Bivic A."/>
            <person name="Borchiellini C."/>
            <person name="Claverie J.M."/>
            <person name="Renard E."/>
        </authorList>
    </citation>
    <scope>NUCLEOTIDE SEQUENCE [LARGE SCALE GENOMIC DNA]</scope>
    <source>
        <strain evidence="1">SPO-2</strain>
    </source>
</reference>